<reference evidence="1" key="1">
    <citation type="submission" date="2020-01" db="EMBL/GenBank/DDBJ databases">
        <authorList>
            <person name="Zhou D."/>
        </authorList>
    </citation>
    <scope>NUCLEOTIDE SEQUENCE</scope>
    <source>
        <strain evidence="1">PA15W</strain>
        <plasmid evidence="1">pPA15W-NR</plasmid>
    </source>
</reference>
<name>A0A6H1Q9Z1_PSEAI</name>
<organism evidence="1">
    <name type="scientific">Pseudomonas aeruginosa</name>
    <dbReference type="NCBI Taxonomy" id="287"/>
    <lineage>
        <taxon>Bacteria</taxon>
        <taxon>Pseudomonadati</taxon>
        <taxon>Pseudomonadota</taxon>
        <taxon>Gammaproteobacteria</taxon>
        <taxon>Pseudomonadales</taxon>
        <taxon>Pseudomonadaceae</taxon>
        <taxon>Pseudomonas</taxon>
    </lineage>
</organism>
<keyword evidence="1" id="KW-0614">Plasmid</keyword>
<dbReference type="AlphaFoldDB" id="A0A6H1Q9Z1"/>
<dbReference type="EMBL" id="MN961672">
    <property type="protein sequence ID" value="QIZ23482.1"/>
    <property type="molecule type" value="Genomic_DNA"/>
</dbReference>
<sequence length="43" mass="5003">MLFSRLQVASLTFERTLLYQQDLGTSSMVRFMVREKPAAYDCV</sequence>
<protein>
    <submittedName>
        <fullName evidence="1">Uncharacterized protein</fullName>
    </submittedName>
</protein>
<geneLocation type="plasmid" evidence="1">
    <name>pPA15W-NR</name>
</geneLocation>
<evidence type="ECO:0000313" key="1">
    <source>
        <dbReference type="EMBL" id="QIZ23482.1"/>
    </source>
</evidence>
<accession>A0A6H1Q9Z1</accession>
<proteinExistence type="predicted"/>